<dbReference type="PANTHER" id="PTHR22754:SF32">
    <property type="entry name" value="DISCO-INTERACTING PROTEIN 2"/>
    <property type="match status" value="1"/>
</dbReference>
<dbReference type="PANTHER" id="PTHR22754">
    <property type="entry name" value="DISCO-INTERACTING PROTEIN 2 DIP2 -RELATED"/>
    <property type="match status" value="1"/>
</dbReference>
<feature type="compositionally biased region" description="Basic and acidic residues" evidence="2">
    <location>
        <begin position="130"/>
        <end position="140"/>
    </location>
</feature>
<evidence type="ECO:0000313" key="5">
    <source>
        <dbReference type="Proteomes" id="UP001620295"/>
    </source>
</evidence>
<sequence length="236" mass="25405">MLSTTRGFTFVSGESAEFLSFADLKEAAEGIGRGVAAAGFTPGDRAILMLSDQREFITAFLGMERAGVIPVPVFPPALPTRTEAYRERLASLHASCLPRQVIADERLFDLCAECVGERPLLYAQLSAMEATERRTERSDDPTLSLPYSPETSDWPPPPYAFARRFAPAGFREPAVTPSYTLAPQQAKESSDDAPPKGGQGGNAQDAPIGIAADWLTGVWQQCAVRLPAVSRTADGK</sequence>
<evidence type="ECO:0000313" key="4">
    <source>
        <dbReference type="EMBL" id="MFK4272131.1"/>
    </source>
</evidence>
<dbReference type="Gene3D" id="3.40.50.12780">
    <property type="entry name" value="N-terminal domain of ligase-like"/>
    <property type="match status" value="1"/>
</dbReference>
<dbReference type="RefSeq" id="WP_404748636.1">
    <property type="nucleotide sequence ID" value="NZ_JBJDQH010000023.1"/>
</dbReference>
<organism evidence="4 5">
    <name type="scientific">Streptomyces milbemycinicus</name>
    <dbReference type="NCBI Taxonomy" id="476552"/>
    <lineage>
        <taxon>Bacteria</taxon>
        <taxon>Bacillati</taxon>
        <taxon>Actinomycetota</taxon>
        <taxon>Actinomycetes</taxon>
        <taxon>Kitasatosporales</taxon>
        <taxon>Streptomycetaceae</taxon>
        <taxon>Streptomyces</taxon>
    </lineage>
</organism>
<dbReference type="InterPro" id="IPR000873">
    <property type="entry name" value="AMP-dep_synth/lig_dom"/>
</dbReference>
<gene>
    <name evidence="4" type="ORF">ACI2L5_45655</name>
</gene>
<feature type="region of interest" description="Disordered" evidence="2">
    <location>
        <begin position="130"/>
        <end position="158"/>
    </location>
</feature>
<dbReference type="EMBL" id="JBJDQH010000023">
    <property type="protein sequence ID" value="MFK4272131.1"/>
    <property type="molecule type" value="Genomic_DNA"/>
</dbReference>
<comment type="similarity">
    <text evidence="1">Belongs to the ATP-dependent AMP-binding enzyme family.</text>
</comment>
<evidence type="ECO:0000256" key="1">
    <source>
        <dbReference type="ARBA" id="ARBA00006432"/>
    </source>
</evidence>
<dbReference type="Pfam" id="PF00501">
    <property type="entry name" value="AMP-binding"/>
    <property type="match status" value="1"/>
</dbReference>
<accession>A0ABW8M1Y1</accession>
<dbReference type="SUPFAM" id="SSF56801">
    <property type="entry name" value="Acetyl-CoA synthetase-like"/>
    <property type="match status" value="1"/>
</dbReference>
<evidence type="ECO:0000259" key="3">
    <source>
        <dbReference type="Pfam" id="PF00501"/>
    </source>
</evidence>
<name>A0ABW8M1Y1_9ACTN</name>
<reference evidence="4 5" key="1">
    <citation type="submission" date="2024-11" db="EMBL/GenBank/DDBJ databases">
        <title>The Natural Products Discovery Center: Release of the First 8490 Sequenced Strains for Exploring Actinobacteria Biosynthetic Diversity.</title>
        <authorList>
            <person name="Kalkreuter E."/>
            <person name="Kautsar S.A."/>
            <person name="Yang D."/>
            <person name="Bader C.D."/>
            <person name="Teijaro C.N."/>
            <person name="Fluegel L."/>
            <person name="Davis C.M."/>
            <person name="Simpson J.R."/>
            <person name="Lauterbach L."/>
            <person name="Steele A.D."/>
            <person name="Gui C."/>
            <person name="Meng S."/>
            <person name="Li G."/>
            <person name="Viehrig K."/>
            <person name="Ye F."/>
            <person name="Su P."/>
            <person name="Kiefer A.F."/>
            <person name="Nichols A."/>
            <person name="Cepeda A.J."/>
            <person name="Yan W."/>
            <person name="Fan B."/>
            <person name="Jiang Y."/>
            <person name="Adhikari A."/>
            <person name="Zheng C.-J."/>
            <person name="Schuster L."/>
            <person name="Cowan T.M."/>
            <person name="Smanski M.J."/>
            <person name="Chevrette M.G."/>
            <person name="De Carvalho L.P.S."/>
            <person name="Shen B."/>
        </authorList>
    </citation>
    <scope>NUCLEOTIDE SEQUENCE [LARGE SCALE GENOMIC DNA]</scope>
    <source>
        <strain evidence="4 5">NPDC020863</strain>
    </source>
</reference>
<dbReference type="Proteomes" id="UP001620295">
    <property type="component" value="Unassembled WGS sequence"/>
</dbReference>
<proteinExistence type="inferred from homology"/>
<comment type="caution">
    <text evidence="4">The sequence shown here is derived from an EMBL/GenBank/DDBJ whole genome shotgun (WGS) entry which is preliminary data.</text>
</comment>
<feature type="domain" description="AMP-dependent synthetase/ligase" evidence="3">
    <location>
        <begin position="14"/>
        <end position="123"/>
    </location>
</feature>
<dbReference type="InterPro" id="IPR042099">
    <property type="entry name" value="ANL_N_sf"/>
</dbReference>
<feature type="region of interest" description="Disordered" evidence="2">
    <location>
        <begin position="182"/>
        <end position="207"/>
    </location>
</feature>
<evidence type="ECO:0000256" key="2">
    <source>
        <dbReference type="SAM" id="MobiDB-lite"/>
    </source>
</evidence>
<keyword evidence="5" id="KW-1185">Reference proteome</keyword>
<protein>
    <submittedName>
        <fullName evidence="4">AMP-binding protein</fullName>
    </submittedName>
</protein>